<dbReference type="GeneID" id="97763324"/>
<dbReference type="PROSITE" id="PS01096">
    <property type="entry name" value="PPIC_PPIASE_1"/>
    <property type="match status" value="1"/>
</dbReference>
<dbReference type="Pfam" id="PF13624">
    <property type="entry name" value="SurA_N_3"/>
    <property type="match status" value="1"/>
</dbReference>
<evidence type="ECO:0000256" key="7">
    <source>
        <dbReference type="ARBA" id="ARBA00023186"/>
    </source>
</evidence>
<evidence type="ECO:0000256" key="6">
    <source>
        <dbReference type="ARBA" id="ARBA00023136"/>
    </source>
</evidence>
<dbReference type="InterPro" id="IPR046357">
    <property type="entry name" value="PPIase_dom_sf"/>
</dbReference>
<evidence type="ECO:0000256" key="11">
    <source>
        <dbReference type="PROSITE-ProRule" id="PRU00278"/>
    </source>
</evidence>
<keyword evidence="16" id="KW-1185">Reference proteome</keyword>
<evidence type="ECO:0000313" key="16">
    <source>
        <dbReference type="Proteomes" id="UP000187280"/>
    </source>
</evidence>
<proteinExistence type="inferred from homology"/>
<evidence type="ECO:0000256" key="8">
    <source>
        <dbReference type="ARBA" id="ARBA00038408"/>
    </source>
</evidence>
<evidence type="ECO:0000256" key="3">
    <source>
        <dbReference type="ARBA" id="ARBA00022519"/>
    </source>
</evidence>
<accession>A0A1H3W8V0</accession>
<evidence type="ECO:0000256" key="5">
    <source>
        <dbReference type="ARBA" id="ARBA00022989"/>
    </source>
</evidence>
<feature type="domain" description="PpiC" evidence="14">
    <location>
        <begin position="268"/>
        <end position="357"/>
    </location>
</feature>
<keyword evidence="3" id="KW-0997">Cell inner membrane</keyword>
<dbReference type="Pfam" id="PF13145">
    <property type="entry name" value="Rotamase_2"/>
    <property type="match status" value="1"/>
</dbReference>
<evidence type="ECO:0000256" key="10">
    <source>
        <dbReference type="ARBA" id="ARBA00042775"/>
    </source>
</evidence>
<dbReference type="GO" id="GO:0003755">
    <property type="term" value="F:peptidyl-prolyl cis-trans isomerase activity"/>
    <property type="evidence" value="ECO:0007669"/>
    <property type="project" value="UniProtKB-KW"/>
</dbReference>
<dbReference type="RefSeq" id="WP_074727773.1">
    <property type="nucleotide sequence ID" value="NZ_FNQS01000001.1"/>
</dbReference>
<dbReference type="Proteomes" id="UP000187280">
    <property type="component" value="Unassembled WGS sequence"/>
</dbReference>
<feature type="transmembrane region" description="Helical" evidence="13">
    <location>
        <begin position="12"/>
        <end position="35"/>
    </location>
</feature>
<dbReference type="NCBIfam" id="NF008054">
    <property type="entry name" value="PRK10788.1"/>
    <property type="match status" value="1"/>
</dbReference>
<dbReference type="STRING" id="71657.SAMN02982996_00381"/>
<evidence type="ECO:0000256" key="12">
    <source>
        <dbReference type="SAM" id="Coils"/>
    </source>
</evidence>
<dbReference type="PANTHER" id="PTHR47529:SF1">
    <property type="entry name" value="PERIPLASMIC CHAPERONE PPID"/>
    <property type="match status" value="1"/>
</dbReference>
<dbReference type="Gene3D" id="1.10.4030.10">
    <property type="entry name" value="Porin chaperone SurA, peptide-binding domain"/>
    <property type="match status" value="1"/>
</dbReference>
<dbReference type="PANTHER" id="PTHR47529">
    <property type="entry name" value="PEPTIDYL-PROLYL CIS-TRANS ISOMERASE D"/>
    <property type="match status" value="1"/>
</dbReference>
<evidence type="ECO:0000256" key="2">
    <source>
        <dbReference type="ARBA" id="ARBA00022475"/>
    </source>
</evidence>
<dbReference type="SUPFAM" id="SSF54534">
    <property type="entry name" value="FKBP-like"/>
    <property type="match status" value="1"/>
</dbReference>
<keyword evidence="5 13" id="KW-1133">Transmembrane helix</keyword>
<dbReference type="PROSITE" id="PS50198">
    <property type="entry name" value="PPIC_PPIASE_2"/>
    <property type="match status" value="1"/>
</dbReference>
<sequence length="626" mass="69069">MMDNLRAAANNVVLKIILALIIGSFVLTGVGDYLIRGSGDYAAKVNGQEISRSQLEQAVQNERNRQQQMLGENFSILASNEGYMQQLRKQALSQLIDETLLDQYSHTLGLSISDEQIKQAIFAIPEFQTDNRFDNEKYLTQVRRLGLSPETFAQMLRKQLTTQQLVRGLGGTEFLLPQELDRLVQLAAQDRTIRTATINAADRAESQTVSDAEVQSFYDQNKSRYLAPEQFKVSYILLDAAAIMDKTKVDDAAIAAYYDQHKNDFTQGARKKYSLIQVKTEAEAKAALDKLQHGTDFSALAQQISTDVVSRRNGGDLGWMDDNSTVDELKQAKLTEKGQLSGVIKSSVGYLIVRLDDMQPQQIKPLADVRAELAEKVKHERALDAFYALQQKVSEAASNDNESLASAEQAAGVKSVQTDWFSRDKVPAALNFQPVTQAIFGGSLLGENGAPGSNSDVISVDGDRAFVVRISEHKPESTEALDQVRDQVVQTLKRQKADQQARLEAEKILADLKEGKMDSLKAANLSFSAPKTLSSLNQNEVMAESIFALPIPQKDKPSYGLSKDQAGNVVIVALDSIQPHTLQDQQKQQFANQVKQNAVGSLFDVLITSLRSEAKIKLGNAAQQQE</sequence>
<dbReference type="EMBL" id="FNQS01000001">
    <property type="protein sequence ID" value="SDZ83380.1"/>
    <property type="molecule type" value="Genomic_DNA"/>
</dbReference>
<dbReference type="InterPro" id="IPR000297">
    <property type="entry name" value="PPIase_PpiC"/>
</dbReference>
<comment type="subcellular location">
    <subcellularLocation>
        <location evidence="1">Cell inner membrane</location>
        <topology evidence="1">Single-pass type II membrane protein</topology>
        <orientation evidence="1">Periplasmic side</orientation>
    </subcellularLocation>
</comment>
<dbReference type="InterPro" id="IPR027304">
    <property type="entry name" value="Trigger_fact/SurA_dom_sf"/>
</dbReference>
<dbReference type="InterPro" id="IPR052029">
    <property type="entry name" value="PpiD_chaperone"/>
</dbReference>
<keyword evidence="11 15" id="KW-0413">Isomerase</keyword>
<keyword evidence="12" id="KW-0175">Coiled coil</keyword>
<dbReference type="eggNOG" id="COG0760">
    <property type="taxonomic scope" value="Bacteria"/>
</dbReference>
<feature type="coiled-coil region" evidence="12">
    <location>
        <begin position="45"/>
        <end position="72"/>
    </location>
</feature>
<keyword evidence="6 13" id="KW-0472">Membrane</keyword>
<gene>
    <name evidence="15" type="ORF">SAMN02982996_00381</name>
</gene>
<comment type="similarity">
    <text evidence="8">Belongs to the PpiD chaperone family.</text>
</comment>
<dbReference type="AlphaFoldDB" id="A0A1H3W8V0"/>
<keyword evidence="7" id="KW-0143">Chaperone</keyword>
<keyword evidence="4 13" id="KW-0812">Transmembrane</keyword>
<name>A0A1H3W8V0_9GAMM</name>
<keyword evidence="2" id="KW-1003">Cell membrane</keyword>
<protein>
    <recommendedName>
        <fullName evidence="9">Periplasmic chaperone PpiD</fullName>
    </recommendedName>
    <alternativeName>
        <fullName evidence="10">Periplasmic folding chaperone</fullName>
    </alternativeName>
</protein>
<keyword evidence="11" id="KW-0697">Rotamase</keyword>
<dbReference type="GO" id="GO:0005886">
    <property type="term" value="C:plasma membrane"/>
    <property type="evidence" value="ECO:0007669"/>
    <property type="project" value="UniProtKB-SubCell"/>
</dbReference>
<evidence type="ECO:0000259" key="14">
    <source>
        <dbReference type="PROSITE" id="PS50198"/>
    </source>
</evidence>
<dbReference type="Gene3D" id="3.10.50.40">
    <property type="match status" value="1"/>
</dbReference>
<evidence type="ECO:0000256" key="4">
    <source>
        <dbReference type="ARBA" id="ARBA00022692"/>
    </source>
</evidence>
<reference evidence="15 16" key="1">
    <citation type="submission" date="2016-10" db="EMBL/GenBank/DDBJ databases">
        <authorList>
            <person name="de Groot N.N."/>
        </authorList>
    </citation>
    <scope>NUCLEOTIDE SEQUENCE [LARGE SCALE GENOMIC DNA]</scope>
    <source>
        <strain evidence="15 16">ATCC 29281</strain>
    </source>
</reference>
<dbReference type="SUPFAM" id="SSF109998">
    <property type="entry name" value="Triger factor/SurA peptide-binding domain-like"/>
    <property type="match status" value="1"/>
</dbReference>
<evidence type="ECO:0000256" key="13">
    <source>
        <dbReference type="SAM" id="Phobius"/>
    </source>
</evidence>
<evidence type="ECO:0000313" key="15">
    <source>
        <dbReference type="EMBL" id="SDZ83380.1"/>
    </source>
</evidence>
<evidence type="ECO:0000256" key="9">
    <source>
        <dbReference type="ARBA" id="ARBA00040743"/>
    </source>
</evidence>
<dbReference type="InterPro" id="IPR023058">
    <property type="entry name" value="PPIase_PpiC_CS"/>
</dbReference>
<evidence type="ECO:0000256" key="1">
    <source>
        <dbReference type="ARBA" id="ARBA00004382"/>
    </source>
</evidence>
<organism evidence="15 16">
    <name type="scientific">Lonsdalea quercina</name>
    <dbReference type="NCBI Taxonomy" id="71657"/>
    <lineage>
        <taxon>Bacteria</taxon>
        <taxon>Pseudomonadati</taxon>
        <taxon>Pseudomonadota</taxon>
        <taxon>Gammaproteobacteria</taxon>
        <taxon>Enterobacterales</taxon>
        <taxon>Pectobacteriaceae</taxon>
        <taxon>Lonsdalea</taxon>
    </lineage>
</organism>